<keyword evidence="2" id="KW-1185">Reference proteome</keyword>
<evidence type="ECO:0000313" key="1">
    <source>
        <dbReference type="EMBL" id="MCK8481731.1"/>
    </source>
</evidence>
<accession>A0ABT0HBI0</accession>
<evidence type="ECO:0000313" key="2">
    <source>
        <dbReference type="Proteomes" id="UP001203687"/>
    </source>
</evidence>
<organism evidence="1 2">
    <name type="scientific">Psychroserpens algicola</name>
    <dbReference type="NCBI Taxonomy" id="1719034"/>
    <lineage>
        <taxon>Bacteria</taxon>
        <taxon>Pseudomonadati</taxon>
        <taxon>Bacteroidota</taxon>
        <taxon>Flavobacteriia</taxon>
        <taxon>Flavobacteriales</taxon>
        <taxon>Flavobacteriaceae</taxon>
        <taxon>Psychroserpens</taxon>
    </lineage>
</organism>
<dbReference type="EMBL" id="JALPQF010000015">
    <property type="protein sequence ID" value="MCK8481731.1"/>
    <property type="molecule type" value="Genomic_DNA"/>
</dbReference>
<protein>
    <submittedName>
        <fullName evidence="1">Uncharacterized protein</fullName>
    </submittedName>
</protein>
<proteinExistence type="predicted"/>
<reference evidence="1" key="1">
    <citation type="submission" date="2022-04" db="EMBL/GenBank/DDBJ databases">
        <authorList>
            <person name="Ren T."/>
        </authorList>
    </citation>
    <scope>NUCLEOTIDE SEQUENCE</scope>
    <source>
        <strain evidence="1">F63249</strain>
    </source>
</reference>
<sequence length="695" mass="80652">MNNITIENKEETDIHIRIGFVDNKTYVRTFENSFINNLGTKDVYILADKNKTTEENYYSVTDFTKTGLTHYNITKIYSIGLGVSIVESIRENKEIVPNIVEQIMDWIGIPQSQKRNDWTFSIRSMIYNYVEHYDDFTPPNAFDKMFNVFQLCLKLGIIDMSNIAEFVSKEIFFALAETIRAQKLDDNRWKDPDSEDYNPLFEVPKSVKTIASILDGLVEQPQVKLPVDHKFTVEDLENIQSFPELIYEASDQIVRWLKNFITQQIYSVSMKLEQTIQLYNAFTVGFINGIIELVASIVEAIGFMISLFQFEVQSELVESISTFINKLDWATIKTMIKSSIKEFFEYVSSSDMYQKAYDFGAFIPQLLEIIIDAITISKGAVKVVKKMKDIADILPELLKDANKIIKDFEVQILLKLDKKTLKELREKGVTIDVELVYTGSSKPAYSGLPIKIPDGNKYHIRYKGVVLESFEKEKDANKFLNKINNDESYLKDLFFEKALKPFTKLRKNLLSLDEAGLINLFKKEINVKHFKTKDLISFRDRMLRGYPKLKHRYNPLTGQTTSVNIAEFIINSKKKGKVIHKNHTVLSHSGFEQIYKEFVKTIDDNKFLENVKDLKGRSKRNDSEIKFIYEFLVEHIHKADEFVIESRNIYFACTSCQRELIMLKRYAESIGKKIEFKIFGDEDVLGNTQLIDKIK</sequence>
<gene>
    <name evidence="1" type="ORF">MUY34_13950</name>
</gene>
<dbReference type="Proteomes" id="UP001203687">
    <property type="component" value="Unassembled WGS sequence"/>
</dbReference>
<name>A0ABT0HBI0_9FLAO</name>
<dbReference type="RefSeq" id="WP_248413578.1">
    <property type="nucleotide sequence ID" value="NZ_JALPQF010000015.1"/>
</dbReference>
<comment type="caution">
    <text evidence="1">The sequence shown here is derived from an EMBL/GenBank/DDBJ whole genome shotgun (WGS) entry which is preliminary data.</text>
</comment>